<dbReference type="Gene3D" id="3.30.420.10">
    <property type="entry name" value="Ribonuclease H-like superfamily/Ribonuclease H"/>
    <property type="match status" value="1"/>
</dbReference>
<dbReference type="GO" id="GO:0003676">
    <property type="term" value="F:nucleic acid binding"/>
    <property type="evidence" value="ECO:0007669"/>
    <property type="project" value="InterPro"/>
</dbReference>
<dbReference type="Proteomes" id="UP000016927">
    <property type="component" value="Unassembled WGS sequence"/>
</dbReference>
<dbReference type="GO" id="GO:0005634">
    <property type="term" value="C:nucleus"/>
    <property type="evidence" value="ECO:0007669"/>
    <property type="project" value="TreeGrafter"/>
</dbReference>
<evidence type="ECO:0000256" key="1">
    <source>
        <dbReference type="ARBA" id="ARBA00022552"/>
    </source>
</evidence>
<reference evidence="6 7" key="1">
    <citation type="journal article" date="2013" name="BMC Genomics">
        <title>Comparative genomics of parasitic silkworm microsporidia reveal an association between genome expansion and host adaptation.</title>
        <authorList>
            <person name="Pan G."/>
            <person name="Xu J."/>
            <person name="Li T."/>
            <person name="Xia Q."/>
            <person name="Liu S.L."/>
            <person name="Zhang G."/>
            <person name="Li S."/>
            <person name="Li C."/>
            <person name="Liu H."/>
            <person name="Yang L."/>
            <person name="Liu T."/>
            <person name="Zhang X."/>
            <person name="Wu Z."/>
            <person name="Fan W."/>
            <person name="Dang X."/>
            <person name="Xiang H."/>
            <person name="Tao M."/>
            <person name="Li Y."/>
            <person name="Hu J."/>
            <person name="Li Z."/>
            <person name="Lin L."/>
            <person name="Luo J."/>
            <person name="Geng L."/>
            <person name="Wang L."/>
            <person name="Long M."/>
            <person name="Wan Y."/>
            <person name="He N."/>
            <person name="Zhang Z."/>
            <person name="Lu C."/>
            <person name="Keeling P.J."/>
            <person name="Wang J."/>
            <person name="Xiang Z."/>
            <person name="Zhou Z."/>
        </authorList>
    </citation>
    <scope>NUCLEOTIDE SEQUENCE [LARGE SCALE GENOMIC DNA]</scope>
    <source>
        <strain evidence="7">CQ1 / CVCC 102059</strain>
    </source>
</reference>
<keyword evidence="2" id="KW-0540">Nuclease</keyword>
<feature type="domain" description="Exonuclease" evidence="5">
    <location>
        <begin position="1"/>
        <end position="147"/>
    </location>
</feature>
<protein>
    <submittedName>
        <fullName evidence="6">Exonuclease</fullName>
    </submittedName>
</protein>
<dbReference type="SUPFAM" id="SSF53098">
    <property type="entry name" value="Ribonuclease H-like"/>
    <property type="match status" value="1"/>
</dbReference>
<comment type="function">
    <text evidence="4">Exoribonuclease involved in ribosome biosynthesis. Involved in the processing of ITS1, the internal transcribed spacer localized between the 18S and 5.8S rRNAs.</text>
</comment>
<dbReference type="PANTHER" id="PTHR12801">
    <property type="entry name" value="RNA EXONUCLEASE REXO1 / RECO3 FAMILY MEMBER-RELATED"/>
    <property type="match status" value="1"/>
</dbReference>
<accession>R0MNN8</accession>
<evidence type="ECO:0000256" key="3">
    <source>
        <dbReference type="ARBA" id="ARBA00022801"/>
    </source>
</evidence>
<evidence type="ECO:0000313" key="6">
    <source>
        <dbReference type="EMBL" id="EOB14473.1"/>
    </source>
</evidence>
<keyword evidence="3" id="KW-0378">Hydrolase</keyword>
<dbReference type="VEuPathDB" id="MicrosporidiaDB:NBO_27g0030"/>
<dbReference type="InterPro" id="IPR013520">
    <property type="entry name" value="Ribonucl_H"/>
</dbReference>
<evidence type="ECO:0000256" key="2">
    <source>
        <dbReference type="ARBA" id="ARBA00022722"/>
    </source>
</evidence>
<proteinExistence type="predicted"/>
<keyword evidence="1" id="KW-0698">rRNA processing</keyword>
<dbReference type="OrthoDB" id="8191639at2759"/>
<dbReference type="EMBL" id="KB908935">
    <property type="protein sequence ID" value="EOB14473.1"/>
    <property type="molecule type" value="Genomic_DNA"/>
</dbReference>
<dbReference type="GO" id="GO:0004527">
    <property type="term" value="F:exonuclease activity"/>
    <property type="evidence" value="ECO:0007669"/>
    <property type="project" value="UniProtKB-KW"/>
</dbReference>
<dbReference type="AlphaFoldDB" id="R0MNN8"/>
<dbReference type="OMA" id="SECARCT"/>
<dbReference type="SMART" id="SM00479">
    <property type="entry name" value="EXOIII"/>
    <property type="match status" value="1"/>
</dbReference>
<dbReference type="HOGENOM" id="CLU_1277941_0_0_1"/>
<sequence>MVYSKNGKEVGRVSILDNLGNVLYDKFVQPGVPIVDYCTIYSGLTPELLSKGIPKKQMKEEIREIIGKDTFILGHGLDNDMTALEIHHPHIIDTSYIFLNTESRRVSLQQLARKYLKKQVHDAAHSSIEDAKICLELLALKIQQIEQALDKNTNEIWLQAHIYHHNDLKSFGNELENGFHVYLTNLKELKTQYKKVSNSTDVFIYREEDKIFMKFH</sequence>
<name>R0MNN8_NOSB1</name>
<dbReference type="InterPro" id="IPR012337">
    <property type="entry name" value="RNaseH-like_sf"/>
</dbReference>
<evidence type="ECO:0000256" key="4">
    <source>
        <dbReference type="ARBA" id="ARBA00025599"/>
    </source>
</evidence>
<dbReference type="InterPro" id="IPR047021">
    <property type="entry name" value="REXO1/3/4-like"/>
</dbReference>
<dbReference type="InterPro" id="IPR036397">
    <property type="entry name" value="RNaseH_sf"/>
</dbReference>
<dbReference type="STRING" id="578461.R0MNN8"/>
<gene>
    <name evidence="6" type="ORF">NBO_27g0030</name>
</gene>
<dbReference type="GO" id="GO:0006364">
    <property type="term" value="P:rRNA processing"/>
    <property type="evidence" value="ECO:0007669"/>
    <property type="project" value="UniProtKB-KW"/>
</dbReference>
<organism evidence="6 7">
    <name type="scientific">Nosema bombycis (strain CQ1 / CVCC 102059)</name>
    <name type="common">Microsporidian parasite</name>
    <name type="synonym">Pebrine of silkworm</name>
    <dbReference type="NCBI Taxonomy" id="578461"/>
    <lineage>
        <taxon>Eukaryota</taxon>
        <taxon>Fungi</taxon>
        <taxon>Fungi incertae sedis</taxon>
        <taxon>Microsporidia</taxon>
        <taxon>Nosematidae</taxon>
        <taxon>Nosema</taxon>
    </lineage>
</organism>
<dbReference type="Pfam" id="PF00929">
    <property type="entry name" value="RNase_T"/>
    <property type="match status" value="1"/>
</dbReference>
<dbReference type="PANTHER" id="PTHR12801:SF45">
    <property type="entry name" value="RNA EXONUCLEASE 4"/>
    <property type="match status" value="1"/>
</dbReference>
<evidence type="ECO:0000259" key="5">
    <source>
        <dbReference type="SMART" id="SM00479"/>
    </source>
</evidence>
<keyword evidence="6" id="KW-0269">Exonuclease</keyword>
<evidence type="ECO:0000313" key="7">
    <source>
        <dbReference type="Proteomes" id="UP000016927"/>
    </source>
</evidence>
<keyword evidence="7" id="KW-1185">Reference proteome</keyword>